<evidence type="ECO:0000256" key="1">
    <source>
        <dbReference type="PIRSR" id="PIRSR005902-1"/>
    </source>
</evidence>
<dbReference type="OrthoDB" id="664222at2"/>
<dbReference type="InterPro" id="IPR001130">
    <property type="entry name" value="TatD-like"/>
</dbReference>
<keyword evidence="3" id="KW-1185">Reference proteome</keyword>
<dbReference type="SUPFAM" id="SSF51556">
    <property type="entry name" value="Metallo-dependent hydrolases"/>
    <property type="match status" value="1"/>
</dbReference>
<protein>
    <submittedName>
        <fullName evidence="2">TatD DNase family protein</fullName>
    </submittedName>
</protein>
<name>A0A562SDQ1_9BACT</name>
<dbReference type="CDD" id="cd01310">
    <property type="entry name" value="TatD_DNAse"/>
    <property type="match status" value="1"/>
</dbReference>
<dbReference type="GO" id="GO:0016788">
    <property type="term" value="F:hydrolase activity, acting on ester bonds"/>
    <property type="evidence" value="ECO:0007669"/>
    <property type="project" value="InterPro"/>
</dbReference>
<dbReference type="Pfam" id="PF01026">
    <property type="entry name" value="TatD_DNase"/>
    <property type="match status" value="1"/>
</dbReference>
<evidence type="ECO:0000313" key="2">
    <source>
        <dbReference type="EMBL" id="TWI79407.1"/>
    </source>
</evidence>
<sequence length="217" mass="24227">MYINVHTHHTQPVEGIISIGNLYKNFDTIEADSFYSVGLHPWFITAETWQQQFETVKEKCLLQNVVVVGEAGLDKVCTTDFTLQQTVFAAHIQLANELQKPLIVHCVRAHAEAMQLLKQQKVKVPVLFHGFTKSKELALQLIAQGYYLSFGHGLVKENLRMVLAALPIDQVLLETDNSTANIEEIYSLAAAAFQIDKDSLSLQLSKNAAKVFGAVIF</sequence>
<feature type="binding site" evidence="1">
    <location>
        <position position="105"/>
    </location>
    <ligand>
        <name>a divalent metal cation</name>
        <dbReference type="ChEBI" id="CHEBI:60240"/>
        <label>2</label>
    </ligand>
</feature>
<comment type="caution">
    <text evidence="2">The sequence shown here is derived from an EMBL/GenBank/DDBJ whole genome shotgun (WGS) entry which is preliminary data.</text>
</comment>
<accession>A0A562SDQ1</accession>
<dbReference type="PANTHER" id="PTHR46124:SF2">
    <property type="entry name" value="D-AMINOACYL-TRNA DEACYLASE"/>
    <property type="match status" value="1"/>
</dbReference>
<proteinExistence type="predicted"/>
<feature type="binding site" evidence="1">
    <location>
        <position position="129"/>
    </location>
    <ligand>
        <name>a divalent metal cation</name>
        <dbReference type="ChEBI" id="CHEBI:60240"/>
        <label>2</label>
    </ligand>
</feature>
<keyword evidence="1" id="KW-0479">Metal-binding</keyword>
<gene>
    <name evidence="2" type="ORF">IQ13_3811</name>
</gene>
<reference evidence="2 3" key="1">
    <citation type="journal article" date="2015" name="Stand. Genomic Sci.">
        <title>Genomic Encyclopedia of Bacterial and Archaeal Type Strains, Phase III: the genomes of soil and plant-associated and newly described type strains.</title>
        <authorList>
            <person name="Whitman W.B."/>
            <person name="Woyke T."/>
            <person name="Klenk H.P."/>
            <person name="Zhou Y."/>
            <person name="Lilburn T.G."/>
            <person name="Beck B.J."/>
            <person name="De Vos P."/>
            <person name="Vandamme P."/>
            <person name="Eisen J.A."/>
            <person name="Garrity G."/>
            <person name="Hugenholtz P."/>
            <person name="Kyrpides N.C."/>
        </authorList>
    </citation>
    <scope>NUCLEOTIDE SEQUENCE [LARGE SCALE GENOMIC DNA]</scope>
    <source>
        <strain evidence="2 3">CGMCC 1.7271</strain>
    </source>
</reference>
<dbReference type="Proteomes" id="UP000316167">
    <property type="component" value="Unassembled WGS sequence"/>
</dbReference>
<dbReference type="PIRSF" id="PIRSF005902">
    <property type="entry name" value="DNase_TatD"/>
    <property type="match status" value="1"/>
</dbReference>
<evidence type="ECO:0000313" key="3">
    <source>
        <dbReference type="Proteomes" id="UP000316167"/>
    </source>
</evidence>
<dbReference type="Gene3D" id="3.20.20.140">
    <property type="entry name" value="Metal-dependent hydrolases"/>
    <property type="match status" value="1"/>
</dbReference>
<dbReference type="AlphaFoldDB" id="A0A562SDQ1"/>
<organism evidence="2 3">
    <name type="scientific">Lacibacter cauensis</name>
    <dbReference type="NCBI Taxonomy" id="510947"/>
    <lineage>
        <taxon>Bacteria</taxon>
        <taxon>Pseudomonadati</taxon>
        <taxon>Bacteroidota</taxon>
        <taxon>Chitinophagia</taxon>
        <taxon>Chitinophagales</taxon>
        <taxon>Chitinophagaceae</taxon>
        <taxon>Lacibacter</taxon>
    </lineage>
</organism>
<dbReference type="GO" id="GO:0046872">
    <property type="term" value="F:metal ion binding"/>
    <property type="evidence" value="ECO:0007669"/>
    <property type="project" value="UniProtKB-KW"/>
</dbReference>
<dbReference type="InterPro" id="IPR032466">
    <property type="entry name" value="Metal_Hydrolase"/>
</dbReference>
<dbReference type="EMBL" id="VLLE01000006">
    <property type="protein sequence ID" value="TWI79407.1"/>
    <property type="molecule type" value="Genomic_DNA"/>
</dbReference>
<dbReference type="PANTHER" id="PTHR46124">
    <property type="entry name" value="D-AMINOACYL-TRNA DEACYLASE"/>
    <property type="match status" value="1"/>
</dbReference>
<feature type="binding site" evidence="1">
    <location>
        <position position="176"/>
    </location>
    <ligand>
        <name>a divalent metal cation</name>
        <dbReference type="ChEBI" id="CHEBI:60240"/>
        <label>1</label>
    </ligand>
</feature>
<dbReference type="RefSeq" id="WP_144888172.1">
    <property type="nucleotide sequence ID" value="NZ_VLLE01000006.1"/>
</dbReference>
<feature type="binding site" evidence="1">
    <location>
        <position position="70"/>
    </location>
    <ligand>
        <name>a divalent metal cation</name>
        <dbReference type="ChEBI" id="CHEBI:60240"/>
        <label>1</label>
    </ligand>
</feature>